<dbReference type="InterPro" id="IPR018035">
    <property type="entry name" value="Flagellar_FliH/T3SS_HrpE"/>
</dbReference>
<evidence type="ECO:0000256" key="7">
    <source>
        <dbReference type="SAM" id="MobiDB-lite"/>
    </source>
</evidence>
<feature type="domain" description="Flagellar assembly protein FliH/Type III secretion system HrpE" evidence="8">
    <location>
        <begin position="92"/>
        <end position="215"/>
    </location>
</feature>
<evidence type="ECO:0000313" key="9">
    <source>
        <dbReference type="EMBL" id="MFC0081288.1"/>
    </source>
</evidence>
<dbReference type="InterPro" id="IPR051472">
    <property type="entry name" value="T3SS_Stator/FliH"/>
</dbReference>
<dbReference type="PANTHER" id="PTHR34982">
    <property type="entry name" value="YOP PROTEINS TRANSLOCATION PROTEIN L"/>
    <property type="match status" value="1"/>
</dbReference>
<reference evidence="9 10" key="1">
    <citation type="submission" date="2024-09" db="EMBL/GenBank/DDBJ databases">
        <authorList>
            <person name="Sun Q."/>
            <person name="Mori K."/>
        </authorList>
    </citation>
    <scope>NUCLEOTIDE SEQUENCE [LARGE SCALE GENOMIC DNA]</scope>
    <source>
        <strain evidence="9 10">JCM 15389</strain>
    </source>
</reference>
<comment type="function">
    <text evidence="1">Needed for flagellar regrowth and assembly.</text>
</comment>
<evidence type="ECO:0000256" key="6">
    <source>
        <dbReference type="ARBA" id="ARBA00023225"/>
    </source>
</evidence>
<keyword evidence="10" id="KW-1185">Reference proteome</keyword>
<evidence type="ECO:0000256" key="5">
    <source>
        <dbReference type="ARBA" id="ARBA00022927"/>
    </source>
</evidence>
<keyword evidence="3" id="KW-0813">Transport</keyword>
<gene>
    <name evidence="9" type="ORF">ACFFRE_03820</name>
</gene>
<accession>A0ABV6C0R7</accession>
<sequence length="262" mass="27499">MSSSSPTTRARRPAGRVWRDLEEDQVTALGLASLPVPGATATYQEEPPAPSLEEQLALARAEGFAEGRQVGRSEAEDEARREVVEAIGTLSEALRQAVAAWKVAGAAAVQVAEEDVVALALDLAEAVLERELALQRTPVVEALQRCLRLAPDLGPLTVRIHPEELASLQEAEGLAALGPVLGDRTVEVVPDETVAPGGCLLEAGPCRIDGQIPSALARARAVLATLGQPPTVPPSEDGSFADAQDCSGTSSPESNAQERRER</sequence>
<keyword evidence="4" id="KW-1005">Bacterial flagellum biogenesis</keyword>
<keyword evidence="6" id="KW-1006">Bacterial flagellum protein export</keyword>
<evidence type="ECO:0000256" key="1">
    <source>
        <dbReference type="ARBA" id="ARBA00003041"/>
    </source>
</evidence>
<evidence type="ECO:0000259" key="8">
    <source>
        <dbReference type="Pfam" id="PF02108"/>
    </source>
</evidence>
<dbReference type="Pfam" id="PF02108">
    <property type="entry name" value="FliH"/>
    <property type="match status" value="1"/>
</dbReference>
<feature type="compositionally biased region" description="Polar residues" evidence="7">
    <location>
        <begin position="246"/>
        <end position="255"/>
    </location>
</feature>
<dbReference type="PANTHER" id="PTHR34982:SF1">
    <property type="entry name" value="FLAGELLAR ASSEMBLY PROTEIN FLIH"/>
    <property type="match status" value="1"/>
</dbReference>
<protein>
    <submittedName>
        <fullName evidence="9">FliH/SctL family protein</fullName>
    </submittedName>
</protein>
<evidence type="ECO:0000256" key="2">
    <source>
        <dbReference type="ARBA" id="ARBA00006602"/>
    </source>
</evidence>
<dbReference type="EMBL" id="JBHLYQ010000024">
    <property type="protein sequence ID" value="MFC0081288.1"/>
    <property type="molecule type" value="Genomic_DNA"/>
</dbReference>
<dbReference type="Proteomes" id="UP001589788">
    <property type="component" value="Unassembled WGS sequence"/>
</dbReference>
<evidence type="ECO:0000256" key="4">
    <source>
        <dbReference type="ARBA" id="ARBA00022795"/>
    </source>
</evidence>
<comment type="similarity">
    <text evidence="2">Belongs to the FliH family.</text>
</comment>
<keyword evidence="5" id="KW-0653">Protein transport</keyword>
<organism evidence="9 10">
    <name type="scientific">Aciditerrimonas ferrireducens</name>
    <dbReference type="NCBI Taxonomy" id="667306"/>
    <lineage>
        <taxon>Bacteria</taxon>
        <taxon>Bacillati</taxon>
        <taxon>Actinomycetota</taxon>
        <taxon>Acidimicrobiia</taxon>
        <taxon>Acidimicrobiales</taxon>
        <taxon>Acidimicrobiaceae</taxon>
        <taxon>Aciditerrimonas</taxon>
    </lineage>
</organism>
<proteinExistence type="inferred from homology"/>
<evidence type="ECO:0000313" key="10">
    <source>
        <dbReference type="Proteomes" id="UP001589788"/>
    </source>
</evidence>
<comment type="caution">
    <text evidence="9">The sequence shown here is derived from an EMBL/GenBank/DDBJ whole genome shotgun (WGS) entry which is preliminary data.</text>
</comment>
<name>A0ABV6C0R7_9ACTN</name>
<dbReference type="RefSeq" id="WP_377788388.1">
    <property type="nucleotide sequence ID" value="NZ_JBHLYQ010000024.1"/>
</dbReference>
<evidence type="ECO:0000256" key="3">
    <source>
        <dbReference type="ARBA" id="ARBA00022448"/>
    </source>
</evidence>
<feature type="region of interest" description="Disordered" evidence="7">
    <location>
        <begin position="227"/>
        <end position="262"/>
    </location>
</feature>